<dbReference type="SUPFAM" id="SSF52540">
    <property type="entry name" value="P-loop containing nucleoside triphosphate hydrolases"/>
    <property type="match status" value="1"/>
</dbReference>
<dbReference type="SUPFAM" id="SSF56752">
    <property type="entry name" value="D-aminoacid aminotransferase-like PLP-dependent enzymes"/>
    <property type="match status" value="1"/>
</dbReference>
<dbReference type="Proteomes" id="UP000032141">
    <property type="component" value="Chromosome C9"/>
</dbReference>
<dbReference type="Pfam" id="PF19798">
    <property type="entry name" value="Sulfotransfer_5"/>
    <property type="match status" value="2"/>
</dbReference>
<dbReference type="eggNOG" id="KOG0975">
    <property type="taxonomic scope" value="Eukaryota"/>
</dbReference>
<dbReference type="Gene3D" id="3.30.470.10">
    <property type="match status" value="1"/>
</dbReference>
<dbReference type="InterPro" id="IPR050571">
    <property type="entry name" value="Class-IV_PLP-Dep_Aminotrnsfr"/>
</dbReference>
<dbReference type="InterPro" id="IPR027417">
    <property type="entry name" value="P-loop_NTPase"/>
</dbReference>
<dbReference type="GO" id="GO:0046394">
    <property type="term" value="P:carboxylic acid biosynthetic process"/>
    <property type="evidence" value="ECO:0007669"/>
    <property type="project" value="UniProtKB-ARBA"/>
</dbReference>
<keyword evidence="2" id="KW-0812">Transmembrane</keyword>
<dbReference type="HOGENOM" id="CLU_020844_5_1_1"/>
<evidence type="ECO:0000313" key="4">
    <source>
        <dbReference type="Proteomes" id="UP000032141"/>
    </source>
</evidence>
<dbReference type="AlphaFoldDB" id="A0A0D3E129"/>
<dbReference type="InterPro" id="IPR043131">
    <property type="entry name" value="BCAT-like_N"/>
</dbReference>
<dbReference type="eggNOG" id="KOG1426">
    <property type="taxonomic scope" value="Eukaryota"/>
</dbReference>
<dbReference type="OMA" id="CHGWEAG"/>
<dbReference type="InterPro" id="IPR036038">
    <property type="entry name" value="Aminotransferase-like"/>
</dbReference>
<dbReference type="PANTHER" id="PTHR42743">
    <property type="entry name" value="AMINO-ACID AMINOTRANSFERASE"/>
    <property type="match status" value="1"/>
</dbReference>
<evidence type="ECO:0000313" key="3">
    <source>
        <dbReference type="EnsemblPlants" id="Bo9g010340.1"/>
    </source>
</evidence>
<keyword evidence="4" id="KW-1185">Reference proteome</keyword>
<dbReference type="Gramene" id="Bo9g010340.1">
    <property type="protein sequence ID" value="Bo9g010340.1"/>
    <property type="gene ID" value="Bo9g010340"/>
</dbReference>
<dbReference type="InterPro" id="IPR009091">
    <property type="entry name" value="RCC1/BLIP-II"/>
</dbReference>
<dbReference type="InterPro" id="IPR001544">
    <property type="entry name" value="Aminotrans_IV"/>
</dbReference>
<dbReference type="GO" id="GO:0003824">
    <property type="term" value="F:catalytic activity"/>
    <property type="evidence" value="ECO:0007669"/>
    <property type="project" value="InterPro"/>
</dbReference>
<dbReference type="PANTHER" id="PTHR42743:SF17">
    <property type="entry name" value="(RAPE) HYPOTHETICAL PROTEIN"/>
    <property type="match status" value="1"/>
</dbReference>
<name>A0A0D3E129_BRAOL</name>
<proteinExistence type="inferred from homology"/>
<accession>A0A0D3E129</accession>
<dbReference type="eggNOG" id="KOG2474">
    <property type="taxonomic scope" value="Eukaryota"/>
</dbReference>
<protein>
    <submittedName>
        <fullName evidence="3">Uncharacterized protein</fullName>
    </submittedName>
</protein>
<reference evidence="3" key="2">
    <citation type="submission" date="2015-03" db="UniProtKB">
        <authorList>
            <consortium name="EnsemblPlants"/>
        </authorList>
    </citation>
    <scope>IDENTIFICATION</scope>
</reference>
<dbReference type="Gene3D" id="3.20.10.10">
    <property type="entry name" value="D-amino Acid Aminotransferase, subunit A, domain 2"/>
    <property type="match status" value="2"/>
</dbReference>
<comment type="similarity">
    <text evidence="1">Belongs to the class-IV pyridoxal-phosphate-dependent aminotransferase family.</text>
</comment>
<keyword evidence="2" id="KW-1133">Transmembrane helix</keyword>
<organism evidence="3 4">
    <name type="scientific">Brassica oleracea var. oleracea</name>
    <dbReference type="NCBI Taxonomy" id="109376"/>
    <lineage>
        <taxon>Eukaryota</taxon>
        <taxon>Viridiplantae</taxon>
        <taxon>Streptophyta</taxon>
        <taxon>Embryophyta</taxon>
        <taxon>Tracheophyta</taxon>
        <taxon>Spermatophyta</taxon>
        <taxon>Magnoliopsida</taxon>
        <taxon>eudicotyledons</taxon>
        <taxon>Gunneridae</taxon>
        <taxon>Pentapetalae</taxon>
        <taxon>rosids</taxon>
        <taxon>malvids</taxon>
        <taxon>Brassicales</taxon>
        <taxon>Brassicaceae</taxon>
        <taxon>Brassiceae</taxon>
        <taxon>Brassica</taxon>
    </lineage>
</organism>
<dbReference type="STRING" id="109376.A0A0D3E129"/>
<feature type="transmembrane region" description="Helical" evidence="2">
    <location>
        <begin position="129"/>
        <end position="151"/>
    </location>
</feature>
<keyword evidence="2" id="KW-0472">Membrane</keyword>
<sequence>MEVIHSWSCPRSLSTALMYSFAQRDDIEVLDEPLNASFLKATSADRPYRDEIFASMPSFDKVIPLSFLDMGLADLVSIYSDLCQMGTPPPVIDADDLQRNPEATLRGLCHDLDIPFQASMLNSEDASGFFVSLLFRVGPLLGGVFLVASTLTFRLQHALLMGVASGIAIVLGLWPPLQLLLSGKMRFIPLVSLLAIGAVLSHFISSTILNVTSRKKSRAETSFKKVHNLVVNSLAESSDNNSVILETKSSSGEQLNLPAPMSCGDCGIRIIQAAAGAGRTILISDSGNVYSCGKDSFGEAEYGGQRSNVPGGDLVLLSSSYVRITHSIFKERQEWLGKVVVLWHRHFINHKRSVVVVVLCHGWEAGPIREDGVWASWWYKTVHESTGFSSPRKYPRTFNMRHYDLLEHCLPLYNTLRRHVKGKSSLLASPLAPPSLPVPENAKLFAWVGDEILPREMAKVSVFDSVVQGGDSVWEGLRIYKGKVFKLEEHLERLFDSAKALAFNNVPTRDEVKAAIFKTLITNGMFDNTHIRLSLTRGKKVTSGMNPAFNRYGCTLIVLAEWKPPVYDNDNGIVLVTATTRRNSPTNLDSKIHHNNLLNNILAKVESNNANVDDAIMLDKDGFVSETNATNLFMVKNGVVLTPHADYCLPGITRATVWTTMGELSPVVKIDGRVIGEGEVGPVTRKLQSAYKKLTDDSGVPIPTYQKL</sequence>
<feature type="transmembrane region" description="Helical" evidence="2">
    <location>
        <begin position="187"/>
        <end position="209"/>
    </location>
</feature>
<evidence type="ECO:0000256" key="2">
    <source>
        <dbReference type="SAM" id="Phobius"/>
    </source>
</evidence>
<reference evidence="3 4" key="1">
    <citation type="journal article" date="2014" name="Genome Biol.">
        <title>Transcriptome and methylome profiling reveals relics of genome dominance in the mesopolyploid Brassica oleracea.</title>
        <authorList>
            <person name="Parkin I.A."/>
            <person name="Koh C."/>
            <person name="Tang H."/>
            <person name="Robinson S.J."/>
            <person name="Kagale S."/>
            <person name="Clarke W.E."/>
            <person name="Town C.D."/>
            <person name="Nixon J."/>
            <person name="Krishnakumar V."/>
            <person name="Bidwell S.L."/>
            <person name="Denoeud F."/>
            <person name="Belcram H."/>
            <person name="Links M.G."/>
            <person name="Just J."/>
            <person name="Clarke C."/>
            <person name="Bender T."/>
            <person name="Huebert T."/>
            <person name="Mason A.S."/>
            <person name="Pires J.C."/>
            <person name="Barker G."/>
            <person name="Moore J."/>
            <person name="Walley P.G."/>
            <person name="Manoli S."/>
            <person name="Batley J."/>
            <person name="Edwards D."/>
            <person name="Nelson M.N."/>
            <person name="Wang X."/>
            <person name="Paterson A.H."/>
            <person name="King G."/>
            <person name="Bancroft I."/>
            <person name="Chalhoub B."/>
            <person name="Sharpe A.G."/>
        </authorList>
    </citation>
    <scope>NUCLEOTIDE SEQUENCE</scope>
    <source>
        <strain evidence="3 4">cv. TO1000</strain>
    </source>
</reference>
<dbReference type="InterPro" id="IPR043132">
    <property type="entry name" value="BCAT-like_C"/>
</dbReference>
<evidence type="ECO:0000256" key="1">
    <source>
        <dbReference type="ARBA" id="ARBA00009320"/>
    </source>
</evidence>
<feature type="transmembrane region" description="Helical" evidence="2">
    <location>
        <begin position="158"/>
        <end position="175"/>
    </location>
</feature>
<dbReference type="SUPFAM" id="SSF50985">
    <property type="entry name" value="RCC1/BLIP-II"/>
    <property type="match status" value="1"/>
</dbReference>
<dbReference type="EnsemblPlants" id="Bo9g010340.1">
    <property type="protein sequence ID" value="Bo9g010340.1"/>
    <property type="gene ID" value="Bo9g010340"/>
</dbReference>
<dbReference type="FunFam" id="3.30.470.10:FF:000010">
    <property type="entry name" value="Branched-chain-amino-acid aminotransferase-like protein 1"/>
    <property type="match status" value="1"/>
</dbReference>
<dbReference type="Pfam" id="PF01063">
    <property type="entry name" value="Aminotran_4"/>
    <property type="match status" value="1"/>
</dbReference>